<evidence type="ECO:0000313" key="2">
    <source>
        <dbReference type="Proteomes" id="UP000799770"/>
    </source>
</evidence>
<gene>
    <name evidence="1" type="ORF">BDV96DRAFT_567556</name>
</gene>
<accession>A0A6A5ZIK8</accession>
<proteinExistence type="predicted"/>
<dbReference type="AlphaFoldDB" id="A0A6A5ZIK8"/>
<dbReference type="EMBL" id="ML977315">
    <property type="protein sequence ID" value="KAF2119440.1"/>
    <property type="molecule type" value="Genomic_DNA"/>
</dbReference>
<sequence length="86" mass="9464">MASRSAIRIRLKDALHIKPYRSTHWASVAIGTSAVYPVAHALVAKDVVASFDARDSDGFVQIAMLLVERLLANSAVRMLFWVVPSK</sequence>
<evidence type="ECO:0000313" key="1">
    <source>
        <dbReference type="EMBL" id="KAF2119440.1"/>
    </source>
</evidence>
<name>A0A6A5ZIK8_9PLEO</name>
<keyword evidence="2" id="KW-1185">Reference proteome</keyword>
<organism evidence="1 2">
    <name type="scientific">Lophiotrema nucula</name>
    <dbReference type="NCBI Taxonomy" id="690887"/>
    <lineage>
        <taxon>Eukaryota</taxon>
        <taxon>Fungi</taxon>
        <taxon>Dikarya</taxon>
        <taxon>Ascomycota</taxon>
        <taxon>Pezizomycotina</taxon>
        <taxon>Dothideomycetes</taxon>
        <taxon>Pleosporomycetidae</taxon>
        <taxon>Pleosporales</taxon>
        <taxon>Lophiotremataceae</taxon>
        <taxon>Lophiotrema</taxon>
    </lineage>
</organism>
<protein>
    <submittedName>
        <fullName evidence="1">Uncharacterized protein</fullName>
    </submittedName>
</protein>
<reference evidence="1" key="1">
    <citation type="journal article" date="2020" name="Stud. Mycol.">
        <title>101 Dothideomycetes genomes: a test case for predicting lifestyles and emergence of pathogens.</title>
        <authorList>
            <person name="Haridas S."/>
            <person name="Albert R."/>
            <person name="Binder M."/>
            <person name="Bloem J."/>
            <person name="Labutti K."/>
            <person name="Salamov A."/>
            <person name="Andreopoulos B."/>
            <person name="Baker S."/>
            <person name="Barry K."/>
            <person name="Bills G."/>
            <person name="Bluhm B."/>
            <person name="Cannon C."/>
            <person name="Castanera R."/>
            <person name="Culley D."/>
            <person name="Daum C."/>
            <person name="Ezra D."/>
            <person name="Gonzalez J."/>
            <person name="Henrissat B."/>
            <person name="Kuo A."/>
            <person name="Liang C."/>
            <person name="Lipzen A."/>
            <person name="Lutzoni F."/>
            <person name="Magnuson J."/>
            <person name="Mondo S."/>
            <person name="Nolan M."/>
            <person name="Ohm R."/>
            <person name="Pangilinan J."/>
            <person name="Park H.-J."/>
            <person name="Ramirez L."/>
            <person name="Alfaro M."/>
            <person name="Sun H."/>
            <person name="Tritt A."/>
            <person name="Yoshinaga Y."/>
            <person name="Zwiers L.-H."/>
            <person name="Turgeon B."/>
            <person name="Goodwin S."/>
            <person name="Spatafora J."/>
            <person name="Crous P."/>
            <person name="Grigoriev I."/>
        </authorList>
    </citation>
    <scope>NUCLEOTIDE SEQUENCE</scope>
    <source>
        <strain evidence="1">CBS 627.86</strain>
    </source>
</reference>
<dbReference type="Proteomes" id="UP000799770">
    <property type="component" value="Unassembled WGS sequence"/>
</dbReference>